<evidence type="ECO:0008006" key="3">
    <source>
        <dbReference type="Google" id="ProtNLM"/>
    </source>
</evidence>
<organism evidence="1 2">
    <name type="scientific">Lentinula aciculospora</name>
    <dbReference type="NCBI Taxonomy" id="153920"/>
    <lineage>
        <taxon>Eukaryota</taxon>
        <taxon>Fungi</taxon>
        <taxon>Dikarya</taxon>
        <taxon>Basidiomycota</taxon>
        <taxon>Agaricomycotina</taxon>
        <taxon>Agaricomycetes</taxon>
        <taxon>Agaricomycetidae</taxon>
        <taxon>Agaricales</taxon>
        <taxon>Marasmiineae</taxon>
        <taxon>Omphalotaceae</taxon>
        <taxon>Lentinula</taxon>
    </lineage>
</organism>
<dbReference type="InterPro" id="IPR032675">
    <property type="entry name" value="LRR_dom_sf"/>
</dbReference>
<dbReference type="Proteomes" id="UP001150266">
    <property type="component" value="Unassembled WGS sequence"/>
</dbReference>
<dbReference type="AlphaFoldDB" id="A0A9W9A154"/>
<sequence length="425" mass="48418">MRGLEESNEDVILLVLEAIRASTSKELFLKDLRSLSLTSHYIRGICLPVIFRVFRRTWDLSVRKCKDILPLTLCQHVTVFELDVGATGDLLIDEPTDLSEQLASVFSKMERLRTFRLMNSAERGPWPALLKALFTLPTLTTFEIWDSPWRRPEERLSHVVLDLPRQYSRLQKFVYRVPFTDCFPRESESYGRRDRMQGSVELANLLVLASLICDSVELLDIPAELALPLADFSYPKMRELVVRGHEPVQPTDWSMIFYNAPRLRNVQLETVSPEKSTLRSMSPCTPVSSIPHDDPVMRGVSNLETLSISNPFGKRSFFQVLPYANLTMLSLKAFPLPAITGPRWSNINSRVLTSSEVLCLLNAVQIVSLSTFELSYCVDTADHSLLSRIHYSFPSLTTLEMHRLRPLANNNSENDPLVRSKLSFS</sequence>
<proteinExistence type="predicted"/>
<dbReference type="SUPFAM" id="SSF52047">
    <property type="entry name" value="RNI-like"/>
    <property type="match status" value="1"/>
</dbReference>
<evidence type="ECO:0000313" key="2">
    <source>
        <dbReference type="Proteomes" id="UP001150266"/>
    </source>
</evidence>
<keyword evidence="2" id="KW-1185">Reference proteome</keyword>
<comment type="caution">
    <text evidence="1">The sequence shown here is derived from an EMBL/GenBank/DDBJ whole genome shotgun (WGS) entry which is preliminary data.</text>
</comment>
<protein>
    <recommendedName>
        <fullName evidence="3">F-box domain-containing protein</fullName>
    </recommendedName>
</protein>
<name>A0A9W9A154_9AGAR</name>
<reference evidence="1" key="1">
    <citation type="submission" date="2022-08" db="EMBL/GenBank/DDBJ databases">
        <title>A Global Phylogenomic Analysis of the Shiitake Genus Lentinula.</title>
        <authorList>
            <consortium name="DOE Joint Genome Institute"/>
            <person name="Sierra-Patev S."/>
            <person name="Min B."/>
            <person name="Naranjo-Ortiz M."/>
            <person name="Looney B."/>
            <person name="Konkel Z."/>
            <person name="Slot J.C."/>
            <person name="Sakamoto Y."/>
            <person name="Steenwyk J.L."/>
            <person name="Rokas A."/>
            <person name="Carro J."/>
            <person name="Camarero S."/>
            <person name="Ferreira P."/>
            <person name="Molpeceres G."/>
            <person name="Ruiz-Duenas F.J."/>
            <person name="Serrano A."/>
            <person name="Henrissat B."/>
            <person name="Drula E."/>
            <person name="Hughes K.W."/>
            <person name="Mata J.L."/>
            <person name="Ishikawa N.K."/>
            <person name="Vargas-Isla R."/>
            <person name="Ushijima S."/>
            <person name="Smith C.A."/>
            <person name="Ahrendt S."/>
            <person name="Andreopoulos W."/>
            <person name="He G."/>
            <person name="Labutti K."/>
            <person name="Lipzen A."/>
            <person name="Ng V."/>
            <person name="Riley R."/>
            <person name="Sandor L."/>
            <person name="Barry K."/>
            <person name="Martinez A.T."/>
            <person name="Xiao Y."/>
            <person name="Gibbons J.G."/>
            <person name="Terashima K."/>
            <person name="Grigoriev I.V."/>
            <person name="Hibbett D.S."/>
        </authorList>
    </citation>
    <scope>NUCLEOTIDE SEQUENCE</scope>
    <source>
        <strain evidence="1">JLM2183</strain>
    </source>
</reference>
<evidence type="ECO:0000313" key="1">
    <source>
        <dbReference type="EMBL" id="KAJ4472066.1"/>
    </source>
</evidence>
<gene>
    <name evidence="1" type="ORF">J3R30DRAFT_1026368</name>
</gene>
<dbReference type="EMBL" id="JAOTPV010000021">
    <property type="protein sequence ID" value="KAJ4472066.1"/>
    <property type="molecule type" value="Genomic_DNA"/>
</dbReference>
<dbReference type="Gene3D" id="3.80.10.10">
    <property type="entry name" value="Ribonuclease Inhibitor"/>
    <property type="match status" value="1"/>
</dbReference>
<accession>A0A9W9A154</accession>
<dbReference type="OrthoDB" id="2914095at2759"/>